<dbReference type="InterPro" id="IPR017938">
    <property type="entry name" value="Riboflavin_synthase-like_b-brl"/>
</dbReference>
<dbReference type="PROSITE" id="PS51384">
    <property type="entry name" value="FAD_FR"/>
    <property type="match status" value="1"/>
</dbReference>
<dbReference type="AlphaFoldDB" id="A0A1H2PUD0"/>
<dbReference type="Gene3D" id="3.40.50.80">
    <property type="entry name" value="Nucleotide-binding domain of ferredoxin-NADP reductase (FNR) module"/>
    <property type="match status" value="1"/>
</dbReference>
<evidence type="ECO:0000313" key="4">
    <source>
        <dbReference type="Proteomes" id="UP000243719"/>
    </source>
</evidence>
<dbReference type="InterPro" id="IPR007037">
    <property type="entry name" value="SIP_rossman_dom"/>
</dbReference>
<proteinExistence type="inferred from homology"/>
<dbReference type="STRING" id="1770053.SAMN05216551_113104"/>
<organism evidence="3 4">
    <name type="scientific">Chitinasiproducens palmae</name>
    <dbReference type="NCBI Taxonomy" id="1770053"/>
    <lineage>
        <taxon>Bacteria</taxon>
        <taxon>Pseudomonadati</taxon>
        <taxon>Pseudomonadota</taxon>
        <taxon>Betaproteobacteria</taxon>
        <taxon>Burkholderiales</taxon>
        <taxon>Burkholderiaceae</taxon>
        <taxon>Chitinasiproducens</taxon>
    </lineage>
</organism>
<dbReference type="Gene3D" id="2.40.30.10">
    <property type="entry name" value="Translation factors"/>
    <property type="match status" value="1"/>
</dbReference>
<dbReference type="SUPFAM" id="SSF63380">
    <property type="entry name" value="Riboflavin synthase domain-like"/>
    <property type="match status" value="1"/>
</dbReference>
<dbReference type="PANTHER" id="PTHR30157:SF0">
    <property type="entry name" value="NADPH-DEPENDENT FERRIC-CHELATE REDUCTASE"/>
    <property type="match status" value="1"/>
</dbReference>
<dbReference type="GO" id="GO:0016491">
    <property type="term" value="F:oxidoreductase activity"/>
    <property type="evidence" value="ECO:0007669"/>
    <property type="project" value="InterPro"/>
</dbReference>
<dbReference type="InterPro" id="IPR039261">
    <property type="entry name" value="FNR_nucleotide-bd"/>
</dbReference>
<gene>
    <name evidence="3" type="ORF">SAMN05216551_113104</name>
</gene>
<comment type="similarity">
    <text evidence="1">Belongs to the SIP oxidoreductase family.</text>
</comment>
<dbReference type="Pfam" id="PF04954">
    <property type="entry name" value="SIP"/>
    <property type="match status" value="1"/>
</dbReference>
<feature type="domain" description="FAD-binding FR-type" evidence="2">
    <location>
        <begin position="24"/>
        <end position="124"/>
    </location>
</feature>
<dbReference type="Pfam" id="PF08021">
    <property type="entry name" value="FAD_binding_9"/>
    <property type="match status" value="1"/>
</dbReference>
<protein>
    <submittedName>
        <fullName evidence="3">NADPH-dependent ferric siderophore reductase, contains FAD-binding and SIP domains</fullName>
    </submittedName>
</protein>
<evidence type="ECO:0000313" key="3">
    <source>
        <dbReference type="EMBL" id="SDV50784.1"/>
    </source>
</evidence>
<reference evidence="4" key="1">
    <citation type="submission" date="2016-09" db="EMBL/GenBank/DDBJ databases">
        <authorList>
            <person name="Varghese N."/>
            <person name="Submissions S."/>
        </authorList>
    </citation>
    <scope>NUCLEOTIDE SEQUENCE [LARGE SCALE GENOMIC DNA]</scope>
    <source>
        <strain evidence="4">JS23</strain>
    </source>
</reference>
<dbReference type="EMBL" id="FNLO01000013">
    <property type="protein sequence ID" value="SDV50784.1"/>
    <property type="molecule type" value="Genomic_DNA"/>
</dbReference>
<dbReference type="Proteomes" id="UP000243719">
    <property type="component" value="Unassembled WGS sequence"/>
</dbReference>
<accession>A0A1H2PUD0</accession>
<dbReference type="InterPro" id="IPR017927">
    <property type="entry name" value="FAD-bd_FR_type"/>
</dbReference>
<dbReference type="RefSeq" id="WP_170845235.1">
    <property type="nucleotide sequence ID" value="NZ_FNLO01000013.1"/>
</dbReference>
<dbReference type="PANTHER" id="PTHR30157">
    <property type="entry name" value="FERRIC REDUCTASE, NADPH-DEPENDENT"/>
    <property type="match status" value="1"/>
</dbReference>
<dbReference type="InterPro" id="IPR039374">
    <property type="entry name" value="SIP_fam"/>
</dbReference>
<evidence type="ECO:0000259" key="2">
    <source>
        <dbReference type="PROSITE" id="PS51384"/>
    </source>
</evidence>
<keyword evidence="4" id="KW-1185">Reference proteome</keyword>
<name>A0A1H2PUD0_9BURK</name>
<dbReference type="CDD" id="cd06193">
    <property type="entry name" value="siderophore_interacting"/>
    <property type="match status" value="1"/>
</dbReference>
<dbReference type="InterPro" id="IPR013113">
    <property type="entry name" value="SIP_FAD-bd"/>
</dbReference>
<sequence length="247" mass="26566">MTRTNVAERASGRPGWFSQTLIQLFMKRATVVACQTVGDGFRLITLESPQFRDVEWVAGQKIQIAMNSAFVARTFTPLDWDAEAGRARILVYVHGAGPGAAWAEGFLLGSQCDVFGPRASLDVRGVAGPLVVFGDETSIGIAHAITRQAPTRNVRRLLEVNSLGDAEAALASVDLHANELFARRSSDAHLADVEGLLPILATAGATFVLTGKATSIQHLRRALKRLEVPPGRLVAKAYWAPGKRGLD</sequence>
<evidence type="ECO:0000256" key="1">
    <source>
        <dbReference type="ARBA" id="ARBA00035644"/>
    </source>
</evidence>